<accession>A0A179EVK5</accession>
<organism evidence="3 4">
    <name type="scientific">Enterococcus thailandicus</name>
    <dbReference type="NCBI Taxonomy" id="417368"/>
    <lineage>
        <taxon>Bacteria</taxon>
        <taxon>Bacillati</taxon>
        <taxon>Bacillota</taxon>
        <taxon>Bacilli</taxon>
        <taxon>Lactobacillales</taxon>
        <taxon>Enterococcaceae</taxon>
        <taxon>Enterococcus</taxon>
    </lineage>
</organism>
<dbReference type="InterPro" id="IPR027994">
    <property type="entry name" value="WxL_dom"/>
</dbReference>
<dbReference type="EMBL" id="LWMN01000001">
    <property type="protein sequence ID" value="OAQ56990.1"/>
    <property type="molecule type" value="Genomic_DNA"/>
</dbReference>
<sequence length="454" mass="48854">MCFFQRKKVWQILGMTFCLVWIILSQTYVVHALSLELFGTTTLSNNSQTTVEEPFLHVENTPVTFVLTGEDGVGIGAITTGEKYGILEIPTEMVGYVQVNGPATVQTTVTVPLSQSPLQVLMPTISSVISLIVNSPLVSAANKTAVNQALTELTSENFGSQNLSLAITPRTSTQFEVAISQGLLPILATTLKNRVQNLLTVVTAIPLIGTVLGVLLTPFTTALNQLINNLNSPTSADSRALVAGSILGNTQASLPFLISSPAITSDYVANFSGMFIQTDETLIQLEESVAQTAIYFSAGSLDMETALLPSDLDFGEHTIQTQIDELLIAKENQQVTTGVIQISDTRLVEKFWQLKVEQLTSWNQGTNELLAQLQIKNADLISTFPAGSVSSTANQTVGLNVGVQQTLVQLNGTTQPGNVLLNLSEFQLFVPKEAVKSTGTYQTVLEWVLSDTPS</sequence>
<evidence type="ECO:0000259" key="1">
    <source>
        <dbReference type="Pfam" id="PF13731"/>
    </source>
</evidence>
<proteinExistence type="predicted"/>
<keyword evidence="4" id="KW-1185">Reference proteome</keyword>
<gene>
    <name evidence="3" type="ORF">A6E74_01040</name>
</gene>
<dbReference type="Proteomes" id="UP000078516">
    <property type="component" value="Unassembled WGS sequence"/>
</dbReference>
<name>A0A179EVK5_ENTTH</name>
<dbReference type="AlphaFoldDB" id="A0A179EVK5"/>
<feature type="domain" description="Putative adhesive" evidence="2">
    <location>
        <begin position="32"/>
        <end position="285"/>
    </location>
</feature>
<protein>
    <submittedName>
        <fullName evidence="3">Uncharacterized protein</fullName>
    </submittedName>
</protein>
<dbReference type="Pfam" id="PF20609">
    <property type="entry name" value="pAdhesive_17"/>
    <property type="match status" value="1"/>
</dbReference>
<feature type="domain" description="WxL" evidence="1">
    <location>
        <begin position="310"/>
        <end position="453"/>
    </location>
</feature>
<comment type="caution">
    <text evidence="3">The sequence shown here is derived from an EMBL/GenBank/DDBJ whole genome shotgun (WGS) entry which is preliminary data.</text>
</comment>
<evidence type="ECO:0000259" key="2">
    <source>
        <dbReference type="Pfam" id="PF20609"/>
    </source>
</evidence>
<evidence type="ECO:0000313" key="3">
    <source>
        <dbReference type="EMBL" id="OAQ56990.1"/>
    </source>
</evidence>
<dbReference type="RefSeq" id="WP_067480772.1">
    <property type="nucleotide sequence ID" value="NZ_JAYXKO010000001.1"/>
</dbReference>
<reference evidence="3 4" key="1">
    <citation type="submission" date="2016-04" db="EMBL/GenBank/DDBJ databases">
        <title>Draft genome of an Enterococcus thailandicus strain isolated from bovine feces.</title>
        <authorList>
            <person name="Beukers A.G."/>
            <person name="Zaheer R."/>
            <person name="Goji N."/>
            <person name="Cook S.R."/>
            <person name="Amoako K."/>
            <person name="Chaves A.V."/>
            <person name="Ward M.P."/>
            <person name="Mcallister T.A."/>
        </authorList>
    </citation>
    <scope>NUCLEOTIDE SEQUENCE [LARGE SCALE GENOMIC DNA]</scope>
    <source>
        <strain evidence="3 4">F0711D 46</strain>
    </source>
</reference>
<dbReference type="Pfam" id="PF13731">
    <property type="entry name" value="WxL"/>
    <property type="match status" value="1"/>
</dbReference>
<dbReference type="InterPro" id="IPR046762">
    <property type="entry name" value="pAdhesive_17"/>
</dbReference>
<evidence type="ECO:0000313" key="4">
    <source>
        <dbReference type="Proteomes" id="UP000078516"/>
    </source>
</evidence>